<comment type="caution">
    <text evidence="1">The sequence shown here is derived from an EMBL/GenBank/DDBJ whole genome shotgun (WGS) entry which is preliminary data.</text>
</comment>
<name>A0A0F9V828_9ZZZZ</name>
<protein>
    <submittedName>
        <fullName evidence="1">Uncharacterized protein</fullName>
    </submittedName>
</protein>
<reference evidence="1" key="1">
    <citation type="journal article" date="2015" name="Nature">
        <title>Complex archaea that bridge the gap between prokaryotes and eukaryotes.</title>
        <authorList>
            <person name="Spang A."/>
            <person name="Saw J.H."/>
            <person name="Jorgensen S.L."/>
            <person name="Zaremba-Niedzwiedzka K."/>
            <person name="Martijn J."/>
            <person name="Lind A.E."/>
            <person name="van Eijk R."/>
            <person name="Schleper C."/>
            <person name="Guy L."/>
            <person name="Ettema T.J."/>
        </authorList>
    </citation>
    <scope>NUCLEOTIDE SEQUENCE</scope>
</reference>
<evidence type="ECO:0000313" key="1">
    <source>
        <dbReference type="EMBL" id="KKN95852.1"/>
    </source>
</evidence>
<organism evidence="1">
    <name type="scientific">marine sediment metagenome</name>
    <dbReference type="NCBI Taxonomy" id="412755"/>
    <lineage>
        <taxon>unclassified sequences</taxon>
        <taxon>metagenomes</taxon>
        <taxon>ecological metagenomes</taxon>
    </lineage>
</organism>
<accession>A0A0F9V828</accession>
<sequence length="326" mass="34100">MANATFLERAPRANTASLRDAVLGTLLGIHVSGNASASVLDITADNTALKLAADRMRCARYVMPTDADPTQTIQINAGCSHVGDIWARPRAAHPELTQEEVTAPVPDFIVIPSDTHIVVSDLDLARGDAITFLGQFPSRADLRAAMSLAGACGLRDGDVIITMENGARAVFVGAAAVSEQLIDAVFDFSAPGQTAFKLADALNNATSAEIEAFVTALGTDEFDRAFGVGSAAVLLANLNTPAATRLLNVLEPEELDEVLCNVGAGTLKLLLEELTLNELVTFLAGVSSGVVSAMAEQMGPATLDALLWGATSSSVVPHGESRRRYI</sequence>
<dbReference type="AlphaFoldDB" id="A0A0F9V828"/>
<dbReference type="EMBL" id="LAZR01000068">
    <property type="protein sequence ID" value="KKN95852.1"/>
    <property type="molecule type" value="Genomic_DNA"/>
</dbReference>
<gene>
    <name evidence="1" type="ORF">LCGC14_0173510</name>
</gene>
<proteinExistence type="predicted"/>